<dbReference type="Pfam" id="PF00561">
    <property type="entry name" value="Abhydrolase_1"/>
    <property type="match status" value="1"/>
</dbReference>
<dbReference type="EMBL" id="JAVRAF010000012">
    <property type="protein sequence ID" value="MDX8305035.1"/>
    <property type="molecule type" value="Genomic_DNA"/>
</dbReference>
<dbReference type="RefSeq" id="WP_320203478.1">
    <property type="nucleotide sequence ID" value="NZ_CP192782.1"/>
</dbReference>
<dbReference type="PANTHER" id="PTHR43194">
    <property type="entry name" value="HYDROLASE ALPHA/BETA FOLD FAMILY"/>
    <property type="match status" value="1"/>
</dbReference>
<evidence type="ECO:0000259" key="2">
    <source>
        <dbReference type="Pfam" id="PF00561"/>
    </source>
</evidence>
<comment type="caution">
    <text evidence="3">The sequence shown here is derived from an EMBL/GenBank/DDBJ whole genome shotgun (WGS) entry which is preliminary data.</text>
</comment>
<protein>
    <submittedName>
        <fullName evidence="3">Alpha/beta hydrolase</fullName>
    </submittedName>
</protein>
<name>A0AAW9FQB6_9HYPH</name>
<accession>A0AAW9FQB6</accession>
<proteinExistence type="predicted"/>
<feature type="domain" description="AB hydrolase-1" evidence="2">
    <location>
        <begin position="77"/>
        <end position="304"/>
    </location>
</feature>
<gene>
    <name evidence="3" type="ORF">RMR22_22555</name>
</gene>
<evidence type="ECO:0000256" key="1">
    <source>
        <dbReference type="SAM" id="SignalP"/>
    </source>
</evidence>
<dbReference type="InterPro" id="IPR000073">
    <property type="entry name" value="AB_hydrolase_1"/>
</dbReference>
<dbReference type="SUPFAM" id="SSF53474">
    <property type="entry name" value="alpha/beta-Hydrolases"/>
    <property type="match status" value="1"/>
</dbReference>
<keyword evidence="1" id="KW-0732">Signal</keyword>
<dbReference type="InterPro" id="IPR029058">
    <property type="entry name" value="AB_hydrolase_fold"/>
</dbReference>
<keyword evidence="3" id="KW-0378">Hydrolase</keyword>
<organism evidence="3">
    <name type="scientific">Agrobacterium rosae</name>
    <dbReference type="NCBI Taxonomy" id="1972867"/>
    <lineage>
        <taxon>Bacteria</taxon>
        <taxon>Pseudomonadati</taxon>
        <taxon>Pseudomonadota</taxon>
        <taxon>Alphaproteobacteria</taxon>
        <taxon>Hyphomicrobiales</taxon>
        <taxon>Rhizobiaceae</taxon>
        <taxon>Rhizobium/Agrobacterium group</taxon>
        <taxon>Agrobacterium</taxon>
    </lineage>
</organism>
<evidence type="ECO:0000313" key="3">
    <source>
        <dbReference type="EMBL" id="MDX8305035.1"/>
    </source>
</evidence>
<dbReference type="AlphaFoldDB" id="A0AAW9FQB6"/>
<sequence>MAQKFLSAMSALSGLLLSASIAFAAPAIEVLGKDYVFPNKIEGLPTKLSDFTGLQINSFETSDGVKLSYWEAGSGRPLIFVPGWSANGAEYVNVMYLLAQKYHVYVIDPRNQGLSQNVEFGTRISRFGADLKEFIDHLGVDKVDLCGWSMGASVIWSYVDLFGTKNIRKAAFIDEPISIYTHADWSEKERLEAGGMTTSPERMIAAFGGAPTNDQVVDMNAMRRYMESGSPAFQNSEAFAREVIKSDPKFMSLVLFDHAVNDWRDVVSHKINVPTAIFTGENSNNVPSQRWMQSVIPGAELHVYTAAEQGDHFLAFKNPRKFTDDLTSFLER</sequence>
<dbReference type="PANTHER" id="PTHR43194:SF2">
    <property type="entry name" value="PEROXISOMAL MEMBRANE PROTEIN LPX1"/>
    <property type="match status" value="1"/>
</dbReference>
<dbReference type="Gene3D" id="3.40.50.1820">
    <property type="entry name" value="alpha/beta hydrolase"/>
    <property type="match status" value="1"/>
</dbReference>
<reference evidence="3" key="1">
    <citation type="journal article" date="2023" name="Phytobiomes J">
        <title>Deciphering the key players within the bacterial microbiota associated with aerial crown gall tumors on rhododendron: Insights into the gallobiome.</title>
        <authorList>
            <person name="Kuzmanovic N."/>
            <person name="Nesme J."/>
            <person name="Wolf J."/>
            <person name="Neumann-Schaal M."/>
            <person name="Petersen J."/>
            <person name="Fernandez-Gnecco G."/>
            <person name="Sproeer C."/>
            <person name="Bunk B."/>
            <person name="Overmann J."/>
            <person name="Sorensen S.J."/>
            <person name="Idczak E."/>
            <person name="Smalla K."/>
        </authorList>
    </citation>
    <scope>NUCLEOTIDE SEQUENCE</scope>
    <source>
        <strain evidence="3">Rho-11.1</strain>
    </source>
</reference>
<feature type="signal peptide" evidence="1">
    <location>
        <begin position="1"/>
        <end position="24"/>
    </location>
</feature>
<dbReference type="GO" id="GO:0016787">
    <property type="term" value="F:hydrolase activity"/>
    <property type="evidence" value="ECO:0007669"/>
    <property type="project" value="UniProtKB-KW"/>
</dbReference>
<feature type="chain" id="PRO_5043992987" evidence="1">
    <location>
        <begin position="25"/>
        <end position="332"/>
    </location>
</feature>
<dbReference type="InterPro" id="IPR050228">
    <property type="entry name" value="Carboxylesterase_BioH"/>
</dbReference>